<keyword evidence="1" id="KW-0472">Membrane</keyword>
<dbReference type="InParanoid" id="A0LIC7"/>
<proteinExistence type="predicted"/>
<keyword evidence="1" id="KW-0812">Transmembrane</keyword>
<feature type="transmembrane region" description="Helical" evidence="1">
    <location>
        <begin position="28"/>
        <end position="48"/>
    </location>
</feature>
<evidence type="ECO:0000313" key="3">
    <source>
        <dbReference type="Proteomes" id="UP000001784"/>
    </source>
</evidence>
<sequence length="71" mass="7424">MRGENNSGFESLLSGLRILLCEERGTTAIEYALIASLIVLAAASAMVATSDSVINIFNYWTNAVVSALSGG</sequence>
<evidence type="ECO:0000313" key="2">
    <source>
        <dbReference type="EMBL" id="ABK17179.1"/>
    </source>
</evidence>
<evidence type="ECO:0000256" key="1">
    <source>
        <dbReference type="SAM" id="Phobius"/>
    </source>
</evidence>
<keyword evidence="1" id="KW-1133">Transmembrane helix</keyword>
<dbReference type="RefSeq" id="WP_011698350.1">
    <property type="nucleotide sequence ID" value="NC_008554.1"/>
</dbReference>
<dbReference type="EMBL" id="CP000478">
    <property type="protein sequence ID" value="ABK17179.1"/>
    <property type="molecule type" value="Genomic_DNA"/>
</dbReference>
<evidence type="ECO:0008006" key="4">
    <source>
        <dbReference type="Google" id="ProtNLM"/>
    </source>
</evidence>
<keyword evidence="3" id="KW-1185">Reference proteome</keyword>
<protein>
    <recommendedName>
        <fullName evidence="4">Flp/Fap pilin component</fullName>
    </recommendedName>
</protein>
<dbReference type="AlphaFoldDB" id="A0LIC7"/>
<gene>
    <name evidence="2" type="ordered locus">Sfum_1490</name>
</gene>
<accession>A0LIC7</accession>
<dbReference type="KEGG" id="sfu:Sfum_1490"/>
<organism evidence="2 3">
    <name type="scientific">Syntrophobacter fumaroxidans (strain DSM 10017 / MPOB)</name>
    <dbReference type="NCBI Taxonomy" id="335543"/>
    <lineage>
        <taxon>Bacteria</taxon>
        <taxon>Pseudomonadati</taxon>
        <taxon>Thermodesulfobacteriota</taxon>
        <taxon>Syntrophobacteria</taxon>
        <taxon>Syntrophobacterales</taxon>
        <taxon>Syntrophobacteraceae</taxon>
        <taxon>Syntrophobacter</taxon>
    </lineage>
</organism>
<name>A0LIC7_SYNFM</name>
<dbReference type="HOGENOM" id="CLU_2738624_0_0_7"/>
<reference evidence="2 3" key="1">
    <citation type="submission" date="2006-10" db="EMBL/GenBank/DDBJ databases">
        <title>Complete sequence of Syntrophobacter fumaroxidans MPOB.</title>
        <authorList>
            <consortium name="US DOE Joint Genome Institute"/>
            <person name="Copeland A."/>
            <person name="Lucas S."/>
            <person name="Lapidus A."/>
            <person name="Barry K."/>
            <person name="Detter J.C."/>
            <person name="Glavina del Rio T."/>
            <person name="Hammon N."/>
            <person name="Israni S."/>
            <person name="Pitluck S."/>
            <person name="Goltsman E.G."/>
            <person name="Martinez M."/>
            <person name="Schmutz J."/>
            <person name="Larimer F."/>
            <person name="Land M."/>
            <person name="Hauser L."/>
            <person name="Kyrpides N."/>
            <person name="Kim E."/>
            <person name="Boone D.R."/>
            <person name="Brockman F."/>
            <person name="Culley D."/>
            <person name="Ferry J."/>
            <person name="Gunsalus R."/>
            <person name="McInerney M.J."/>
            <person name="Morrison M."/>
            <person name="Plugge C."/>
            <person name="Rohlin L."/>
            <person name="Scholten J."/>
            <person name="Sieber J."/>
            <person name="Stams A.J.M."/>
            <person name="Worm P."/>
            <person name="Henstra A.M."/>
            <person name="Richardson P."/>
        </authorList>
    </citation>
    <scope>NUCLEOTIDE SEQUENCE [LARGE SCALE GENOMIC DNA]</scope>
    <source>
        <strain evidence="3">DSM 10017 / MPOB</strain>
    </source>
</reference>
<dbReference type="Proteomes" id="UP000001784">
    <property type="component" value="Chromosome"/>
</dbReference>